<dbReference type="PANTHER" id="PTHR31900">
    <property type="entry name" value="F-BOX/RNI SUPERFAMILY PROTEIN-RELATED"/>
    <property type="match status" value="1"/>
</dbReference>
<dbReference type="InterPro" id="IPR032675">
    <property type="entry name" value="LRR_dom_sf"/>
</dbReference>
<evidence type="ECO:0000259" key="1">
    <source>
        <dbReference type="PROSITE" id="PS50181"/>
    </source>
</evidence>
<dbReference type="SMART" id="SM00579">
    <property type="entry name" value="FBD"/>
    <property type="match status" value="1"/>
</dbReference>
<dbReference type="InterPro" id="IPR001810">
    <property type="entry name" value="F-box_dom"/>
</dbReference>
<accession>A0A9D5B1V0</accession>
<dbReference type="InterPro" id="IPR006566">
    <property type="entry name" value="FBD"/>
</dbReference>
<protein>
    <recommendedName>
        <fullName evidence="1">F-box domain-containing protein</fullName>
    </recommendedName>
</protein>
<evidence type="ECO:0000313" key="3">
    <source>
        <dbReference type="Proteomes" id="UP001058974"/>
    </source>
</evidence>
<dbReference type="SUPFAM" id="SSF52047">
    <property type="entry name" value="RNI-like"/>
    <property type="match status" value="1"/>
</dbReference>
<evidence type="ECO:0000313" key="2">
    <source>
        <dbReference type="EMBL" id="KAI5427176.1"/>
    </source>
</evidence>
<gene>
    <name evidence="2" type="ORF">KIW84_032555</name>
</gene>
<dbReference type="InterPro" id="IPR050232">
    <property type="entry name" value="FBL13/AtMIF1-like"/>
</dbReference>
<dbReference type="Proteomes" id="UP001058974">
    <property type="component" value="Chromosome 3"/>
</dbReference>
<dbReference type="Pfam" id="PF00646">
    <property type="entry name" value="F-box"/>
    <property type="match status" value="1"/>
</dbReference>
<dbReference type="EMBL" id="JAMSHJ010000003">
    <property type="protein sequence ID" value="KAI5427176.1"/>
    <property type="molecule type" value="Genomic_DNA"/>
</dbReference>
<dbReference type="Gramene" id="Psat03G0255500-T2">
    <property type="protein sequence ID" value="KAI5427176.1"/>
    <property type="gene ID" value="KIW84_032555"/>
</dbReference>
<dbReference type="Gene3D" id="3.80.10.10">
    <property type="entry name" value="Ribonuclease Inhibitor"/>
    <property type="match status" value="1"/>
</dbReference>
<dbReference type="InterPro" id="IPR055411">
    <property type="entry name" value="LRR_FXL15/At3g58940/PEG3-like"/>
</dbReference>
<name>A0A9D5B1V0_PEA</name>
<dbReference type="AlphaFoldDB" id="A0A9D5B1V0"/>
<feature type="domain" description="F-box" evidence="1">
    <location>
        <begin position="12"/>
        <end position="65"/>
    </location>
</feature>
<dbReference type="PANTHER" id="PTHR31900:SF30">
    <property type="entry name" value="SUPERFAMILY PROTEIN, PUTATIVE-RELATED"/>
    <property type="match status" value="1"/>
</dbReference>
<dbReference type="PROSITE" id="PS50181">
    <property type="entry name" value="FBOX"/>
    <property type="match status" value="1"/>
</dbReference>
<keyword evidence="3" id="KW-1185">Reference proteome</keyword>
<dbReference type="SUPFAM" id="SSF81383">
    <property type="entry name" value="F-box domain"/>
    <property type="match status" value="1"/>
</dbReference>
<comment type="caution">
    <text evidence="2">The sequence shown here is derived from an EMBL/GenBank/DDBJ whole genome shotgun (WGS) entry which is preliminary data.</text>
</comment>
<reference evidence="2 3" key="1">
    <citation type="journal article" date="2022" name="Nat. Genet.">
        <title>Improved pea reference genome and pan-genome highlight genomic features and evolutionary characteristics.</title>
        <authorList>
            <person name="Yang T."/>
            <person name="Liu R."/>
            <person name="Luo Y."/>
            <person name="Hu S."/>
            <person name="Wang D."/>
            <person name="Wang C."/>
            <person name="Pandey M.K."/>
            <person name="Ge S."/>
            <person name="Xu Q."/>
            <person name="Li N."/>
            <person name="Li G."/>
            <person name="Huang Y."/>
            <person name="Saxena R.K."/>
            <person name="Ji Y."/>
            <person name="Li M."/>
            <person name="Yan X."/>
            <person name="He Y."/>
            <person name="Liu Y."/>
            <person name="Wang X."/>
            <person name="Xiang C."/>
            <person name="Varshney R.K."/>
            <person name="Ding H."/>
            <person name="Gao S."/>
            <person name="Zong X."/>
        </authorList>
    </citation>
    <scope>NUCLEOTIDE SEQUENCE [LARGE SCALE GENOMIC DNA]</scope>
    <source>
        <strain evidence="2 3">cv. Zhongwan 6</strain>
    </source>
</reference>
<sequence length="418" mass="48388">MMTLFNKKANQNDRISDLPSNVIDGILGNLRIRDQVRTSILSKKWRYMWTSASQLCFDEHFFESFILLDDDPEPVVSKIITDVLMIRNGPIHKFSICVSADCEFDISTEKLNMWIPFMSRNLTHLKLLNYCTPPDENHMPDILFSCKELTYFKFSSFNLSIPPNFRGFEKLLELHLECVEFDSSALENFMSGCPVLEKLNIGFRLGSNRLVISSPSLKVLVLELHNTKLVCLRKAKNLSDFTLKAFHGRGYIRSSPKIKRFSLTNWGKNSYEDIIHPMLLSRSFSSLEYLKLDDLNLNDKGDILYLVRVLESAPSLIDLVIKQSYKDIDTTKELYRSKELECPRILLQLQTVDVHFRANSQYTTSLIRFILANSPLLKTLTFYCSYNDLGAPMMLNFSKDLLWMERASPKAQVNFRHI</sequence>
<proteinExistence type="predicted"/>
<organism evidence="2 3">
    <name type="scientific">Pisum sativum</name>
    <name type="common">Garden pea</name>
    <name type="synonym">Lathyrus oleraceus</name>
    <dbReference type="NCBI Taxonomy" id="3888"/>
    <lineage>
        <taxon>Eukaryota</taxon>
        <taxon>Viridiplantae</taxon>
        <taxon>Streptophyta</taxon>
        <taxon>Embryophyta</taxon>
        <taxon>Tracheophyta</taxon>
        <taxon>Spermatophyta</taxon>
        <taxon>Magnoliopsida</taxon>
        <taxon>eudicotyledons</taxon>
        <taxon>Gunneridae</taxon>
        <taxon>Pentapetalae</taxon>
        <taxon>rosids</taxon>
        <taxon>fabids</taxon>
        <taxon>Fabales</taxon>
        <taxon>Fabaceae</taxon>
        <taxon>Papilionoideae</taxon>
        <taxon>50 kb inversion clade</taxon>
        <taxon>NPAAA clade</taxon>
        <taxon>Hologalegina</taxon>
        <taxon>IRL clade</taxon>
        <taxon>Fabeae</taxon>
        <taxon>Lathyrus</taxon>
    </lineage>
</organism>
<dbReference type="Pfam" id="PF24758">
    <property type="entry name" value="LRR_At5g56370"/>
    <property type="match status" value="1"/>
</dbReference>
<dbReference type="InterPro" id="IPR036047">
    <property type="entry name" value="F-box-like_dom_sf"/>
</dbReference>